<dbReference type="InterPro" id="IPR001851">
    <property type="entry name" value="ABC_transp_permease"/>
</dbReference>
<organism evidence="11">
    <name type="scientific">Variovorax paradoxus</name>
    <dbReference type="NCBI Taxonomy" id="34073"/>
    <lineage>
        <taxon>Bacteria</taxon>
        <taxon>Pseudomonadati</taxon>
        <taxon>Pseudomonadota</taxon>
        <taxon>Betaproteobacteria</taxon>
        <taxon>Burkholderiales</taxon>
        <taxon>Comamonadaceae</taxon>
        <taxon>Variovorax</taxon>
    </lineage>
</organism>
<evidence type="ECO:0000256" key="4">
    <source>
        <dbReference type="ARBA" id="ARBA00022692"/>
    </source>
</evidence>
<dbReference type="FunFam" id="3.40.50.300:FF:000421">
    <property type="entry name" value="Branched-chain amino acid ABC transporter ATP-binding protein"/>
    <property type="match status" value="1"/>
</dbReference>
<evidence type="ECO:0000256" key="3">
    <source>
        <dbReference type="ARBA" id="ARBA00022475"/>
    </source>
</evidence>
<dbReference type="PANTHER" id="PTHR45772">
    <property type="entry name" value="CONSERVED COMPONENT OF ABC TRANSPORTER FOR NATURAL AMINO ACIDS-RELATED"/>
    <property type="match status" value="1"/>
</dbReference>
<dbReference type="PROSITE" id="PS00211">
    <property type="entry name" value="ABC_TRANSPORTER_1"/>
    <property type="match status" value="1"/>
</dbReference>
<evidence type="ECO:0000256" key="6">
    <source>
        <dbReference type="ARBA" id="ARBA00022840"/>
    </source>
</evidence>
<dbReference type="SMART" id="SM00382">
    <property type="entry name" value="AAA"/>
    <property type="match status" value="1"/>
</dbReference>
<feature type="transmembrane region" description="Helical" evidence="9">
    <location>
        <begin position="28"/>
        <end position="44"/>
    </location>
</feature>
<sequence>MNPSSSTTASSSAANAVPEGRPLVTPRVLTLVCIVALALAWGWLPPFTVTVLSNIGLYALVAVGLVLLTGVGGMTSFGQAAFVGMGAYATAWICTSPTAAGWLGGLAGSALVPWLGLLLGLVLTFALAWALGAVTLKLSGHYLPLCTIAWGLSLYFLLGNMEFLGGQTGITGIPPLVVAGFSFATPRMLGVVIWAVLLLALWAMHNLLDSREGRAIRALKGGRLMAESMGVDTARHRIKLFVLAALLAAISGWLYAHMQRFVNPTPFNLNIGIEMLFMAVVGGAGHLWGAVLGATLITLLKEKLQDVLPALLGTSGNFEVIVFGLLMLFVLQRFADGLWPTLARLTRRWVREMPRAATAGPAVSSTEQLAQHALPATGTLLLQADGVTKRFGGLVANNDISMSLKAGEVHALIGPNGAGKSTFFNMISGVDDPTTGEVRLAGQPMTGKPSRAFASLGLGRTFQHVRLLGQRSVIENVALGAHLRARRGWLAAMLRLDRAEEAALMAEARRQIERCGLGAHADTPAASLSLGQQRVVEIARALAGQPSVLLLDEPAAGLRHLEKRALSELLAQLRAEGLGILVVEHDMEFVMNLADRITVLEFGTVIATGTPAEVQANPRVLEAYLGGADDELLEDAQ</sequence>
<keyword evidence="11" id="KW-0378">Hydrolase</keyword>
<dbReference type="PROSITE" id="PS50893">
    <property type="entry name" value="ABC_TRANSPORTER_2"/>
    <property type="match status" value="1"/>
</dbReference>
<gene>
    <name evidence="11" type="primary">araG_1</name>
    <name evidence="11" type="ORF">VVAX_01807</name>
</gene>
<evidence type="ECO:0000256" key="7">
    <source>
        <dbReference type="ARBA" id="ARBA00022989"/>
    </source>
</evidence>
<keyword evidence="5" id="KW-0547">Nucleotide-binding</keyword>
<feature type="transmembrane region" description="Helical" evidence="9">
    <location>
        <begin position="238"/>
        <end position="256"/>
    </location>
</feature>
<dbReference type="InterPro" id="IPR003439">
    <property type="entry name" value="ABC_transporter-like_ATP-bd"/>
</dbReference>
<dbReference type="Pfam" id="PF00005">
    <property type="entry name" value="ABC_tran"/>
    <property type="match status" value="1"/>
</dbReference>
<feature type="transmembrane region" description="Helical" evidence="9">
    <location>
        <begin position="178"/>
        <end position="204"/>
    </location>
</feature>
<feature type="transmembrane region" description="Helical" evidence="9">
    <location>
        <begin position="111"/>
        <end position="134"/>
    </location>
</feature>
<dbReference type="InterPro" id="IPR017871">
    <property type="entry name" value="ABC_transporter-like_CS"/>
</dbReference>
<evidence type="ECO:0000259" key="10">
    <source>
        <dbReference type="PROSITE" id="PS50893"/>
    </source>
</evidence>
<dbReference type="PANTHER" id="PTHR45772:SF2">
    <property type="entry name" value="ABC TRANSPORTER ATP-BINDING PROTEIN"/>
    <property type="match status" value="1"/>
</dbReference>
<feature type="transmembrane region" description="Helical" evidence="9">
    <location>
        <begin position="80"/>
        <end position="105"/>
    </location>
</feature>
<dbReference type="RefSeq" id="WP_339089493.1">
    <property type="nucleotide sequence ID" value="NZ_LR743507.1"/>
</dbReference>
<evidence type="ECO:0000256" key="2">
    <source>
        <dbReference type="ARBA" id="ARBA00022448"/>
    </source>
</evidence>
<dbReference type="EMBL" id="LR743507">
    <property type="protein sequence ID" value="CAA2102541.1"/>
    <property type="molecule type" value="Genomic_DNA"/>
</dbReference>
<dbReference type="SUPFAM" id="SSF52540">
    <property type="entry name" value="P-loop containing nucleoside triphosphate hydrolases"/>
    <property type="match status" value="1"/>
</dbReference>
<protein>
    <submittedName>
        <fullName evidence="11">Arabinose import ATP-binding protein AraG</fullName>
        <ecNumber evidence="11">3.6.3.17</ecNumber>
    </submittedName>
</protein>
<feature type="transmembrane region" description="Helical" evidence="9">
    <location>
        <begin position="50"/>
        <end position="68"/>
    </location>
</feature>
<keyword evidence="7 9" id="KW-1133">Transmembrane helix</keyword>
<dbReference type="InterPro" id="IPR043428">
    <property type="entry name" value="LivM-like"/>
</dbReference>
<evidence type="ECO:0000313" key="11">
    <source>
        <dbReference type="EMBL" id="CAA2102541.1"/>
    </source>
</evidence>
<dbReference type="Gene3D" id="3.40.50.300">
    <property type="entry name" value="P-loop containing nucleotide triphosphate hydrolases"/>
    <property type="match status" value="1"/>
</dbReference>
<dbReference type="InterPro" id="IPR051120">
    <property type="entry name" value="ABC_AA/LPS_Transport"/>
</dbReference>
<dbReference type="GO" id="GO:0015658">
    <property type="term" value="F:branched-chain amino acid transmembrane transporter activity"/>
    <property type="evidence" value="ECO:0007669"/>
    <property type="project" value="InterPro"/>
</dbReference>
<dbReference type="Pfam" id="PF02653">
    <property type="entry name" value="BPD_transp_2"/>
    <property type="match status" value="1"/>
</dbReference>
<keyword evidence="2" id="KW-0813">Transport</keyword>
<dbReference type="GO" id="GO:0005524">
    <property type="term" value="F:ATP binding"/>
    <property type="evidence" value="ECO:0007669"/>
    <property type="project" value="UniProtKB-KW"/>
</dbReference>
<keyword evidence="8 9" id="KW-0472">Membrane</keyword>
<dbReference type="CDD" id="cd03219">
    <property type="entry name" value="ABC_Mj1267_LivG_branched"/>
    <property type="match status" value="1"/>
</dbReference>
<dbReference type="InterPro" id="IPR003593">
    <property type="entry name" value="AAA+_ATPase"/>
</dbReference>
<proteinExistence type="predicted"/>
<dbReference type="InterPro" id="IPR032823">
    <property type="entry name" value="BCA_ABC_TP_C"/>
</dbReference>
<name>A0A679J3R3_VARPD</name>
<feature type="transmembrane region" description="Helical" evidence="9">
    <location>
        <begin position="307"/>
        <end position="331"/>
    </location>
</feature>
<keyword evidence="3" id="KW-1003">Cell membrane</keyword>
<evidence type="ECO:0000256" key="1">
    <source>
        <dbReference type="ARBA" id="ARBA00004651"/>
    </source>
</evidence>
<dbReference type="GO" id="GO:0005886">
    <property type="term" value="C:plasma membrane"/>
    <property type="evidence" value="ECO:0007669"/>
    <property type="project" value="UniProtKB-SubCell"/>
</dbReference>
<feature type="transmembrane region" description="Helical" evidence="9">
    <location>
        <begin position="276"/>
        <end position="300"/>
    </location>
</feature>
<dbReference type="CDD" id="cd06581">
    <property type="entry name" value="TM_PBP1_LivM_like"/>
    <property type="match status" value="1"/>
</dbReference>
<dbReference type="AlphaFoldDB" id="A0A679J3R3"/>
<keyword evidence="6 11" id="KW-0067">ATP-binding</keyword>
<keyword evidence="4 9" id="KW-0812">Transmembrane</keyword>
<evidence type="ECO:0000256" key="5">
    <source>
        <dbReference type="ARBA" id="ARBA00022741"/>
    </source>
</evidence>
<evidence type="ECO:0000256" key="9">
    <source>
        <dbReference type="SAM" id="Phobius"/>
    </source>
</evidence>
<reference evidence="11" key="1">
    <citation type="submission" date="2019-12" db="EMBL/GenBank/DDBJ databases">
        <authorList>
            <person name="Cremers G."/>
        </authorList>
    </citation>
    <scope>NUCLEOTIDE SEQUENCE</scope>
    <source>
        <strain evidence="11">Vvax</strain>
    </source>
</reference>
<dbReference type="Pfam" id="PF12399">
    <property type="entry name" value="BCA_ABC_TP_C"/>
    <property type="match status" value="1"/>
</dbReference>
<evidence type="ECO:0000256" key="8">
    <source>
        <dbReference type="ARBA" id="ARBA00023136"/>
    </source>
</evidence>
<comment type="subcellular location">
    <subcellularLocation>
        <location evidence="1">Cell membrane</location>
        <topology evidence="1">Multi-pass membrane protein</topology>
    </subcellularLocation>
</comment>
<dbReference type="InterPro" id="IPR027417">
    <property type="entry name" value="P-loop_NTPase"/>
</dbReference>
<dbReference type="GO" id="GO:0016887">
    <property type="term" value="F:ATP hydrolysis activity"/>
    <property type="evidence" value="ECO:0007669"/>
    <property type="project" value="InterPro"/>
</dbReference>
<dbReference type="EC" id="3.6.3.17" evidence="11"/>
<feature type="domain" description="ABC transporter" evidence="10">
    <location>
        <begin position="382"/>
        <end position="627"/>
    </location>
</feature>
<accession>A0A679J3R3</accession>